<evidence type="ECO:0000256" key="3">
    <source>
        <dbReference type="ARBA" id="ARBA00022490"/>
    </source>
</evidence>
<keyword evidence="3" id="KW-0963">Cytoplasm</keyword>
<dbReference type="GO" id="GO:0005634">
    <property type="term" value="C:nucleus"/>
    <property type="evidence" value="ECO:0007669"/>
    <property type="project" value="UniProtKB-SubCell"/>
</dbReference>
<evidence type="ECO:0000313" key="7">
    <source>
        <dbReference type="EMBL" id="KPI94244.1"/>
    </source>
</evidence>
<proteinExistence type="predicted"/>
<name>A0A194PNC8_PAPXU</name>
<feature type="compositionally biased region" description="Polar residues" evidence="6">
    <location>
        <begin position="111"/>
        <end position="121"/>
    </location>
</feature>
<accession>A0A194PNC8</accession>
<evidence type="ECO:0000256" key="2">
    <source>
        <dbReference type="ARBA" id="ARBA00004496"/>
    </source>
</evidence>
<keyword evidence="8" id="KW-1185">Reference proteome</keyword>
<protein>
    <submittedName>
        <fullName evidence="7">Microtubule-associated protein Jupiter</fullName>
    </submittedName>
</protein>
<reference evidence="7 8" key="1">
    <citation type="journal article" date="2015" name="Nat. Commun.">
        <title>Outbred genome sequencing and CRISPR/Cas9 gene editing in butterflies.</title>
        <authorList>
            <person name="Li X."/>
            <person name="Fan D."/>
            <person name="Zhang W."/>
            <person name="Liu G."/>
            <person name="Zhang L."/>
            <person name="Zhao L."/>
            <person name="Fang X."/>
            <person name="Chen L."/>
            <person name="Dong Y."/>
            <person name="Chen Y."/>
            <person name="Ding Y."/>
            <person name="Zhao R."/>
            <person name="Feng M."/>
            <person name="Zhu Y."/>
            <person name="Feng Y."/>
            <person name="Jiang X."/>
            <person name="Zhu D."/>
            <person name="Xiang H."/>
            <person name="Feng X."/>
            <person name="Li S."/>
            <person name="Wang J."/>
            <person name="Zhang G."/>
            <person name="Kronforst M.R."/>
            <person name="Wang W."/>
        </authorList>
    </citation>
    <scope>NUCLEOTIDE SEQUENCE [LARGE SCALE GENOMIC DNA]</scope>
    <source>
        <strain evidence="7">Ya'a_city_454_Px</strain>
        <tissue evidence="7">Whole body</tissue>
    </source>
</reference>
<dbReference type="InterPro" id="IPR033335">
    <property type="entry name" value="JUPITER"/>
</dbReference>
<sequence>MYDYRVPNAPKSCIAEIFSSDSPDGSPVKNGGGRPRVQRDTPTRPRDTHSRLFGQGNTNSPAPMVTDTIRSHIQFGDAEANGSAAHSPAKLANGSANSTPSRGETEPADHSSYTPPKSNPVTGDGIPMPPLRRRHPAAGLRGADANLLPDINPDLDPNLLNPQPTHRYFTRCWPPEPGQYHVESTIKPRPMCYQSPRILLGLSTDDPDKIHPLIDPDSLSPQPILDRHWPPFPAQHYLEPKHHHIPYHPLPPHSFVGMTSALGDKPQPDYKYNPIPTLDGPIDPYVIANTNPPISLFKYERDAPIPDFTLLDTPKAPGPFTLTGFPPIFPKHVPGYLFNLNRHVEESEPKTYYVDYVRQRELEGNPITGDGYKSLNGQINTVTSINGRNNLIHSRVPPGGYSSGLW</sequence>
<comment type="subcellular location">
    <subcellularLocation>
        <location evidence="2">Cytoplasm</location>
    </subcellularLocation>
    <subcellularLocation>
        <location evidence="1">Nucleus</location>
    </subcellularLocation>
</comment>
<feature type="compositionally biased region" description="Basic and acidic residues" evidence="6">
    <location>
        <begin position="37"/>
        <end position="50"/>
    </location>
</feature>
<evidence type="ECO:0000313" key="8">
    <source>
        <dbReference type="Proteomes" id="UP000053268"/>
    </source>
</evidence>
<dbReference type="AlphaFoldDB" id="A0A194PNC8"/>
<feature type="region of interest" description="Disordered" evidence="6">
    <location>
        <begin position="79"/>
        <end position="136"/>
    </location>
</feature>
<dbReference type="Pfam" id="PF17054">
    <property type="entry name" value="JUPITER"/>
    <property type="match status" value="1"/>
</dbReference>
<organism evidence="7 8">
    <name type="scientific">Papilio xuthus</name>
    <name type="common">Asian swallowtail butterfly</name>
    <dbReference type="NCBI Taxonomy" id="66420"/>
    <lineage>
        <taxon>Eukaryota</taxon>
        <taxon>Metazoa</taxon>
        <taxon>Ecdysozoa</taxon>
        <taxon>Arthropoda</taxon>
        <taxon>Hexapoda</taxon>
        <taxon>Insecta</taxon>
        <taxon>Pterygota</taxon>
        <taxon>Neoptera</taxon>
        <taxon>Endopterygota</taxon>
        <taxon>Lepidoptera</taxon>
        <taxon>Glossata</taxon>
        <taxon>Ditrysia</taxon>
        <taxon>Papilionoidea</taxon>
        <taxon>Papilionidae</taxon>
        <taxon>Papilioninae</taxon>
        <taxon>Papilio</taxon>
    </lineage>
</organism>
<evidence type="ECO:0000256" key="6">
    <source>
        <dbReference type="SAM" id="MobiDB-lite"/>
    </source>
</evidence>
<keyword evidence="4" id="KW-0597">Phosphoprotein</keyword>
<dbReference type="EMBL" id="KQ459600">
    <property type="protein sequence ID" value="KPI94244.1"/>
    <property type="molecule type" value="Genomic_DNA"/>
</dbReference>
<keyword evidence="5" id="KW-0539">Nucleus</keyword>
<evidence type="ECO:0000256" key="4">
    <source>
        <dbReference type="ARBA" id="ARBA00022553"/>
    </source>
</evidence>
<evidence type="ECO:0000256" key="5">
    <source>
        <dbReference type="ARBA" id="ARBA00023242"/>
    </source>
</evidence>
<dbReference type="Proteomes" id="UP000053268">
    <property type="component" value="Unassembled WGS sequence"/>
</dbReference>
<feature type="region of interest" description="Disordered" evidence="6">
    <location>
        <begin position="16"/>
        <end position="65"/>
    </location>
</feature>
<evidence type="ECO:0000256" key="1">
    <source>
        <dbReference type="ARBA" id="ARBA00004123"/>
    </source>
</evidence>
<gene>
    <name evidence="7" type="ORF">RR46_06695</name>
</gene>
<dbReference type="GO" id="GO:0005737">
    <property type="term" value="C:cytoplasm"/>
    <property type="evidence" value="ECO:0007669"/>
    <property type="project" value="UniProtKB-SubCell"/>
</dbReference>